<evidence type="ECO:0000313" key="1">
    <source>
        <dbReference type="EMBL" id="GAG43555.1"/>
    </source>
</evidence>
<protein>
    <submittedName>
        <fullName evidence="1">Uncharacterized protein</fullName>
    </submittedName>
</protein>
<reference evidence="1" key="1">
    <citation type="journal article" date="2014" name="Front. Microbiol.">
        <title>High frequency of phylogenetically diverse reductive dehalogenase-homologous genes in deep subseafloor sedimentary metagenomes.</title>
        <authorList>
            <person name="Kawai M."/>
            <person name="Futagami T."/>
            <person name="Toyoda A."/>
            <person name="Takaki Y."/>
            <person name="Nishi S."/>
            <person name="Hori S."/>
            <person name="Arai W."/>
            <person name="Tsubouchi T."/>
            <person name="Morono Y."/>
            <person name="Uchiyama I."/>
            <person name="Ito T."/>
            <person name="Fujiyama A."/>
            <person name="Inagaki F."/>
            <person name="Takami H."/>
        </authorList>
    </citation>
    <scope>NUCLEOTIDE SEQUENCE</scope>
    <source>
        <strain evidence="1">Expedition CK06-06</strain>
    </source>
</reference>
<proteinExistence type="predicted"/>
<name>X0XK71_9ZZZZ</name>
<feature type="non-terminal residue" evidence="1">
    <location>
        <position position="1"/>
    </location>
</feature>
<dbReference type="EMBL" id="BARS01055202">
    <property type="protein sequence ID" value="GAG43555.1"/>
    <property type="molecule type" value="Genomic_DNA"/>
</dbReference>
<gene>
    <name evidence="1" type="ORF">S01H1_81561</name>
</gene>
<dbReference type="AlphaFoldDB" id="X0XK71"/>
<accession>X0XK71</accession>
<comment type="caution">
    <text evidence="1">The sequence shown here is derived from an EMBL/GenBank/DDBJ whole genome shotgun (WGS) entry which is preliminary data.</text>
</comment>
<sequence>VFARMDGADLRVLGLSADVTLVLAPRLDGHTLTLHLADAQTSELQIEFAELITEKAGELRAAAAALVFQVGRSLVDGLDPIPLQLPTSAGPELLEYRVEGEQLLLYF</sequence>
<organism evidence="1">
    <name type="scientific">marine sediment metagenome</name>
    <dbReference type="NCBI Taxonomy" id="412755"/>
    <lineage>
        <taxon>unclassified sequences</taxon>
        <taxon>metagenomes</taxon>
        <taxon>ecological metagenomes</taxon>
    </lineage>
</organism>